<evidence type="ECO:0000313" key="3">
    <source>
        <dbReference type="Proteomes" id="UP001595961"/>
    </source>
</evidence>
<proteinExistence type="predicted"/>
<dbReference type="CDD" id="cd02440">
    <property type="entry name" value="AdoMet_MTases"/>
    <property type="match status" value="1"/>
</dbReference>
<dbReference type="Proteomes" id="UP001595961">
    <property type="component" value="Unassembled WGS sequence"/>
</dbReference>
<evidence type="ECO:0000313" key="2">
    <source>
        <dbReference type="EMBL" id="MFC4525511.1"/>
    </source>
</evidence>
<gene>
    <name evidence="2" type="ORF">ACFO5W_02565</name>
</gene>
<accession>A0ABV9BXP1</accession>
<keyword evidence="3" id="KW-1185">Reference proteome</keyword>
<dbReference type="SUPFAM" id="SSF53335">
    <property type="entry name" value="S-adenosyl-L-methionine-dependent methyltransferases"/>
    <property type="match status" value="1"/>
</dbReference>
<comment type="caution">
    <text evidence="2">The sequence shown here is derived from an EMBL/GenBank/DDBJ whole genome shotgun (WGS) entry which is preliminary data.</text>
</comment>
<sequence length="293" mass="32692">MKVALQDLVAELEQDVSLYEPDQLRQRIEALDRIETCLFHMPRPQDDAAMAEESALQRRVEAISDQMDAANRELYQEIRAEIRRGDGAKRLLAWAKVYDPAVHADYQLNGVGYDYLDALVTGVLQFDEPDSGIAELAPEMVFYQPTPARFIFDLIQCSALNEHDVLIDLGSGLGHVPLVANICTGARCIGIEIEGVYADCARRSAQALDLKQVTFLQQDVRSADLSEGTVFYLYTPFKGGVLRSVLDMLKAEAGKREIRVCTLGPCTDAVLQEPWLKVQGEQIVDQLTLFRSV</sequence>
<protein>
    <recommendedName>
        <fullName evidence="1">DOT1 domain-containing protein</fullName>
    </recommendedName>
</protein>
<dbReference type="Pfam" id="PF08123">
    <property type="entry name" value="DOT1"/>
    <property type="match status" value="1"/>
</dbReference>
<dbReference type="InterPro" id="IPR029063">
    <property type="entry name" value="SAM-dependent_MTases_sf"/>
</dbReference>
<dbReference type="EMBL" id="JBHSGA010000003">
    <property type="protein sequence ID" value="MFC4525511.1"/>
    <property type="molecule type" value="Genomic_DNA"/>
</dbReference>
<dbReference type="Gene3D" id="3.40.50.150">
    <property type="entry name" value="Vaccinia Virus protein VP39"/>
    <property type="match status" value="1"/>
</dbReference>
<evidence type="ECO:0000259" key="1">
    <source>
        <dbReference type="Pfam" id="PF08123"/>
    </source>
</evidence>
<dbReference type="RefSeq" id="WP_266149421.1">
    <property type="nucleotide sequence ID" value="NZ_CP064028.1"/>
</dbReference>
<feature type="domain" description="DOT1" evidence="1">
    <location>
        <begin position="146"/>
        <end position="208"/>
    </location>
</feature>
<dbReference type="InterPro" id="IPR025789">
    <property type="entry name" value="DOT1_dom"/>
</dbReference>
<reference evidence="3" key="1">
    <citation type="journal article" date="2019" name="Int. J. Syst. Evol. Microbiol.">
        <title>The Global Catalogue of Microorganisms (GCM) 10K type strain sequencing project: providing services to taxonomists for standard genome sequencing and annotation.</title>
        <authorList>
            <consortium name="The Broad Institute Genomics Platform"/>
            <consortium name="The Broad Institute Genome Sequencing Center for Infectious Disease"/>
            <person name="Wu L."/>
            <person name="Ma J."/>
        </authorList>
    </citation>
    <scope>NUCLEOTIDE SEQUENCE [LARGE SCALE GENOMIC DNA]</scope>
    <source>
        <strain evidence="3">CCM 4481</strain>
    </source>
</reference>
<organism evidence="2 3">
    <name type="scientific">Dyella halodurans</name>
    <dbReference type="NCBI Taxonomy" id="1920171"/>
    <lineage>
        <taxon>Bacteria</taxon>
        <taxon>Pseudomonadati</taxon>
        <taxon>Pseudomonadota</taxon>
        <taxon>Gammaproteobacteria</taxon>
        <taxon>Lysobacterales</taxon>
        <taxon>Rhodanobacteraceae</taxon>
        <taxon>Dyella</taxon>
    </lineage>
</organism>
<name>A0ABV9BXP1_9GAMM</name>